<evidence type="ECO:0000313" key="11">
    <source>
        <dbReference type="Proteomes" id="UP000318571"/>
    </source>
</evidence>
<comment type="caution">
    <text evidence="10">The sequence shown here is derived from an EMBL/GenBank/DDBJ whole genome shotgun (WGS) entry which is preliminary data.</text>
</comment>
<evidence type="ECO:0000256" key="7">
    <source>
        <dbReference type="ARBA" id="ARBA00023136"/>
    </source>
</evidence>
<gene>
    <name evidence="10" type="ORF">TCAL_01072</name>
</gene>
<feature type="transmembrane region" description="Helical" evidence="8">
    <location>
        <begin position="358"/>
        <end position="389"/>
    </location>
</feature>
<feature type="transmembrane region" description="Helical" evidence="8">
    <location>
        <begin position="427"/>
        <end position="450"/>
    </location>
</feature>
<feature type="transmembrane region" description="Helical" evidence="8">
    <location>
        <begin position="141"/>
        <end position="163"/>
    </location>
</feature>
<comment type="subcellular location">
    <subcellularLocation>
        <location evidence="1">Cell membrane</location>
        <topology evidence="1">Multi-pass membrane protein</topology>
    </subcellularLocation>
</comment>
<keyword evidence="2" id="KW-0813">Transport</keyword>
<feature type="transmembrane region" description="Helical" evidence="8">
    <location>
        <begin position="84"/>
        <end position="103"/>
    </location>
</feature>
<feature type="transmembrane region" description="Helical" evidence="8">
    <location>
        <begin position="55"/>
        <end position="72"/>
    </location>
</feature>
<keyword evidence="7 8" id="KW-0472">Membrane</keyword>
<evidence type="ECO:0000256" key="2">
    <source>
        <dbReference type="ARBA" id="ARBA00022448"/>
    </source>
</evidence>
<dbReference type="Proteomes" id="UP000318571">
    <property type="component" value="Chromosome 7"/>
</dbReference>
<dbReference type="InterPro" id="IPR050549">
    <property type="entry name" value="MFS_Trehalose_Transporter"/>
</dbReference>
<evidence type="ECO:0000256" key="8">
    <source>
        <dbReference type="SAM" id="Phobius"/>
    </source>
</evidence>
<dbReference type="EMBL" id="VCGU01000008">
    <property type="protein sequence ID" value="TRY71827.1"/>
    <property type="molecule type" value="Genomic_DNA"/>
</dbReference>
<feature type="domain" description="Major facilitator superfamily (MFS) profile" evidence="9">
    <location>
        <begin position="9"/>
        <end position="456"/>
    </location>
</feature>
<dbReference type="InterPro" id="IPR020846">
    <property type="entry name" value="MFS_dom"/>
</dbReference>
<dbReference type="FunFam" id="1.20.1250.20:FF:000218">
    <property type="entry name" value="facilitated trehalose transporter Tret1"/>
    <property type="match status" value="1"/>
</dbReference>
<reference evidence="10 11" key="1">
    <citation type="journal article" date="2018" name="Nat. Ecol. Evol.">
        <title>Genomic signatures of mitonuclear coevolution across populations of Tigriopus californicus.</title>
        <authorList>
            <person name="Barreto F.S."/>
            <person name="Watson E.T."/>
            <person name="Lima T.G."/>
            <person name="Willett C.S."/>
            <person name="Edmands S."/>
            <person name="Li W."/>
            <person name="Burton R.S."/>
        </authorList>
    </citation>
    <scope>NUCLEOTIDE SEQUENCE [LARGE SCALE GENOMIC DNA]</scope>
    <source>
        <strain evidence="10 11">San Diego</strain>
    </source>
</reference>
<keyword evidence="11" id="KW-1185">Reference proteome</keyword>
<evidence type="ECO:0000256" key="4">
    <source>
        <dbReference type="ARBA" id="ARBA00022597"/>
    </source>
</evidence>
<evidence type="ECO:0000259" key="9">
    <source>
        <dbReference type="PROSITE" id="PS50850"/>
    </source>
</evidence>
<evidence type="ECO:0000256" key="6">
    <source>
        <dbReference type="ARBA" id="ARBA00022989"/>
    </source>
</evidence>
<evidence type="ECO:0000256" key="1">
    <source>
        <dbReference type="ARBA" id="ARBA00004651"/>
    </source>
</evidence>
<dbReference type="GO" id="GO:0005886">
    <property type="term" value="C:plasma membrane"/>
    <property type="evidence" value="ECO:0007669"/>
    <property type="project" value="UniProtKB-SubCell"/>
</dbReference>
<proteinExistence type="predicted"/>
<evidence type="ECO:0000313" key="10">
    <source>
        <dbReference type="EMBL" id="TRY71827.1"/>
    </source>
</evidence>
<protein>
    <recommendedName>
        <fullName evidence="9">Major facilitator superfamily (MFS) profile domain-containing protein</fullName>
    </recommendedName>
</protein>
<dbReference type="OMA" id="NCLCAFI"/>
<dbReference type="PANTHER" id="PTHR48021:SF1">
    <property type="entry name" value="GH07001P-RELATED"/>
    <property type="match status" value="1"/>
</dbReference>
<accession>A0A553P2A3</accession>
<sequence>MTRTYNVKTQVFATLSISVTGFCTGTYHSFSAVVIPKIKRPLDEGGWNISLEQGSWIASLFFIGTIVGSLLGGTFNQAIGAKRVINLVSPFIFVAWILATLAHSVEFLYVSRILLGTCYGIFLAVVKVYTAEITHPDFRGVTSAFYSVQLSTGLLYGFLLGYFLEDWRLVTAFMALPSLALFFLSLFIPDSPYWLVEKNQCEKARKELKRLRGSRSNYEAEFHEILTRKREKDTLDNEEQSDSGMRWISVGRSSRFWKPFLKIGVLMCLSELAGMNVLAQYMVIVFDESGSSVAPELAPIIVASVRLGIACISTVVLRYSPRKPLFLLCCVVICLSYVAMGSFTYLKSDLDEHTSIGFISAFGWIPLTCLVAIQGSQTIGFLSIIHFNLQAESFSTEIRSFGCGLLGVVTSLARFATTKLFPQMISWFGLFGVFYFFAGVMLVILCYTFVIMPENKGQSLVHTESKLNANKL</sequence>
<feature type="transmembrane region" description="Helical" evidence="8">
    <location>
        <begin position="109"/>
        <end position="129"/>
    </location>
</feature>
<feature type="transmembrane region" description="Helical" evidence="8">
    <location>
        <begin position="401"/>
        <end position="421"/>
    </location>
</feature>
<evidence type="ECO:0000256" key="3">
    <source>
        <dbReference type="ARBA" id="ARBA00022475"/>
    </source>
</evidence>
<dbReference type="Gene3D" id="1.20.1250.20">
    <property type="entry name" value="MFS general substrate transporter like domains"/>
    <property type="match status" value="1"/>
</dbReference>
<dbReference type="SUPFAM" id="SSF103473">
    <property type="entry name" value="MFS general substrate transporter"/>
    <property type="match status" value="1"/>
</dbReference>
<keyword evidence="3" id="KW-1003">Cell membrane</keyword>
<name>A0A553P2A3_TIGCA</name>
<dbReference type="InterPro" id="IPR005828">
    <property type="entry name" value="MFS_sugar_transport-like"/>
</dbReference>
<feature type="transmembrane region" description="Helical" evidence="8">
    <location>
        <begin position="324"/>
        <end position="346"/>
    </location>
</feature>
<dbReference type="PROSITE" id="PS50850">
    <property type="entry name" value="MFS"/>
    <property type="match status" value="1"/>
</dbReference>
<dbReference type="InterPro" id="IPR036259">
    <property type="entry name" value="MFS_trans_sf"/>
</dbReference>
<dbReference type="STRING" id="6832.A0A553P2A3"/>
<feature type="transmembrane region" description="Helical" evidence="8">
    <location>
        <begin position="297"/>
        <end position="317"/>
    </location>
</feature>
<dbReference type="PANTHER" id="PTHR48021">
    <property type="match status" value="1"/>
</dbReference>
<feature type="transmembrane region" description="Helical" evidence="8">
    <location>
        <begin position="260"/>
        <end position="285"/>
    </location>
</feature>
<keyword evidence="5 8" id="KW-0812">Transmembrane</keyword>
<dbReference type="GO" id="GO:0022857">
    <property type="term" value="F:transmembrane transporter activity"/>
    <property type="evidence" value="ECO:0007669"/>
    <property type="project" value="InterPro"/>
</dbReference>
<dbReference type="Pfam" id="PF00083">
    <property type="entry name" value="Sugar_tr"/>
    <property type="match status" value="1"/>
</dbReference>
<feature type="transmembrane region" description="Helical" evidence="8">
    <location>
        <begin position="12"/>
        <end position="35"/>
    </location>
</feature>
<keyword evidence="6 8" id="KW-1133">Transmembrane helix</keyword>
<feature type="transmembrane region" description="Helical" evidence="8">
    <location>
        <begin position="169"/>
        <end position="188"/>
    </location>
</feature>
<dbReference type="AlphaFoldDB" id="A0A553P2A3"/>
<keyword evidence="4" id="KW-0762">Sugar transport</keyword>
<organism evidence="10 11">
    <name type="scientific">Tigriopus californicus</name>
    <name type="common">Marine copepod</name>
    <dbReference type="NCBI Taxonomy" id="6832"/>
    <lineage>
        <taxon>Eukaryota</taxon>
        <taxon>Metazoa</taxon>
        <taxon>Ecdysozoa</taxon>
        <taxon>Arthropoda</taxon>
        <taxon>Crustacea</taxon>
        <taxon>Multicrustacea</taxon>
        <taxon>Hexanauplia</taxon>
        <taxon>Copepoda</taxon>
        <taxon>Harpacticoida</taxon>
        <taxon>Harpacticidae</taxon>
        <taxon>Tigriopus</taxon>
    </lineage>
</organism>
<evidence type="ECO:0000256" key="5">
    <source>
        <dbReference type="ARBA" id="ARBA00022692"/>
    </source>
</evidence>